<organism evidence="2 3">
    <name type="scientific">Cohnella fermenti</name>
    <dbReference type="NCBI Taxonomy" id="2565925"/>
    <lineage>
        <taxon>Bacteria</taxon>
        <taxon>Bacillati</taxon>
        <taxon>Bacillota</taxon>
        <taxon>Bacilli</taxon>
        <taxon>Bacillales</taxon>
        <taxon>Paenibacillaceae</taxon>
        <taxon>Cohnella</taxon>
    </lineage>
</organism>
<keyword evidence="3" id="KW-1185">Reference proteome</keyword>
<evidence type="ECO:0000256" key="1">
    <source>
        <dbReference type="SAM" id="Phobius"/>
    </source>
</evidence>
<accession>A0A4S4C3R9</accession>
<reference evidence="2 3" key="1">
    <citation type="submission" date="2019-04" db="EMBL/GenBank/DDBJ databases">
        <title>Cohnella sp. nov. isolated from preserved vegetables.</title>
        <authorList>
            <person name="Lin S.-Y."/>
            <person name="Hung M.-H."/>
            <person name="Young C.-C."/>
        </authorList>
    </citation>
    <scope>NUCLEOTIDE SEQUENCE [LARGE SCALE GENOMIC DNA]</scope>
    <source>
        <strain evidence="2 3">CC-MHH1044</strain>
    </source>
</reference>
<name>A0A4S4C3R9_9BACL</name>
<comment type="caution">
    <text evidence="2">The sequence shown here is derived from an EMBL/GenBank/DDBJ whole genome shotgun (WGS) entry which is preliminary data.</text>
</comment>
<evidence type="ECO:0000313" key="2">
    <source>
        <dbReference type="EMBL" id="THF80299.1"/>
    </source>
</evidence>
<dbReference type="EMBL" id="SSOB01000011">
    <property type="protein sequence ID" value="THF80299.1"/>
    <property type="molecule type" value="Genomic_DNA"/>
</dbReference>
<evidence type="ECO:0000313" key="3">
    <source>
        <dbReference type="Proteomes" id="UP000310636"/>
    </source>
</evidence>
<sequence length="64" mass="6905">MELMSNLLSIGQSAAKVAATGGQLIADKLSIFGFFAVCLVFVGGFLIVPNLVYEKYYKVEDDKA</sequence>
<dbReference type="AlphaFoldDB" id="A0A4S4C3R9"/>
<protein>
    <submittedName>
        <fullName evidence="2">Uncharacterized protein</fullName>
    </submittedName>
</protein>
<keyword evidence="1" id="KW-1133">Transmembrane helix</keyword>
<keyword evidence="1" id="KW-0812">Transmembrane</keyword>
<dbReference type="OrthoDB" id="2679712at2"/>
<feature type="transmembrane region" description="Helical" evidence="1">
    <location>
        <begin position="29"/>
        <end position="53"/>
    </location>
</feature>
<gene>
    <name evidence="2" type="ORF">E6C55_10450</name>
</gene>
<proteinExistence type="predicted"/>
<keyword evidence="1" id="KW-0472">Membrane</keyword>
<dbReference type="Proteomes" id="UP000310636">
    <property type="component" value="Unassembled WGS sequence"/>
</dbReference>
<dbReference type="RefSeq" id="WP_136369736.1">
    <property type="nucleotide sequence ID" value="NZ_SSOB01000011.1"/>
</dbReference>